<evidence type="ECO:0000256" key="7">
    <source>
        <dbReference type="ARBA" id="ARBA00022884"/>
    </source>
</evidence>
<dbReference type="Gene3D" id="2.40.30.10">
    <property type="entry name" value="Translation factors"/>
    <property type="match status" value="1"/>
</dbReference>
<evidence type="ECO:0000313" key="13">
    <source>
        <dbReference type="Proteomes" id="UP000064893"/>
    </source>
</evidence>
<dbReference type="GO" id="GO:0103016">
    <property type="term" value="F:tRNA-uridine 2-sulfurtransferase activity"/>
    <property type="evidence" value="ECO:0007669"/>
    <property type="project" value="UniProtKB-EC"/>
</dbReference>
<dbReference type="InterPro" id="IPR046884">
    <property type="entry name" value="MnmA-like_central"/>
</dbReference>
<dbReference type="InterPro" id="IPR004506">
    <property type="entry name" value="MnmA-like"/>
</dbReference>
<dbReference type="Proteomes" id="UP000064893">
    <property type="component" value="Chromosome"/>
</dbReference>
<dbReference type="Pfam" id="PF20259">
    <property type="entry name" value="tRNA_Me_trans_M"/>
    <property type="match status" value="1"/>
</dbReference>
<dbReference type="InterPro" id="IPR046885">
    <property type="entry name" value="MnmA-like_C"/>
</dbReference>
<dbReference type="GO" id="GO:0005524">
    <property type="term" value="F:ATP binding"/>
    <property type="evidence" value="ECO:0007669"/>
    <property type="project" value="UniProtKB-KW"/>
</dbReference>
<evidence type="ECO:0000256" key="1">
    <source>
        <dbReference type="ARBA" id="ARBA00011949"/>
    </source>
</evidence>
<dbReference type="NCBIfam" id="TIGR00420">
    <property type="entry name" value="trmU"/>
    <property type="match status" value="1"/>
</dbReference>
<feature type="domain" description="tRNA-specific 2-thiouridylase MnmA-like C-terminal" evidence="10">
    <location>
        <begin position="273"/>
        <end position="346"/>
    </location>
</feature>
<feature type="domain" description="tRNA-specific 2-thiouridylase MnmA-like central" evidence="11">
    <location>
        <begin position="205"/>
        <end position="265"/>
    </location>
</feature>
<dbReference type="GO" id="GO:0000049">
    <property type="term" value="F:tRNA binding"/>
    <property type="evidence" value="ECO:0007669"/>
    <property type="project" value="UniProtKB-KW"/>
</dbReference>
<dbReference type="Gene3D" id="3.40.50.620">
    <property type="entry name" value="HUPs"/>
    <property type="match status" value="1"/>
</dbReference>
<name>A0A0S2I3T7_9BACT</name>
<dbReference type="Pfam" id="PF03054">
    <property type="entry name" value="tRNA_Me_trans"/>
    <property type="match status" value="1"/>
</dbReference>
<dbReference type="PANTHER" id="PTHR11933:SF5">
    <property type="entry name" value="MITOCHONDRIAL TRNA-SPECIFIC 2-THIOURIDYLASE 1"/>
    <property type="match status" value="1"/>
</dbReference>
<dbReference type="RefSeq" id="WP_057954448.1">
    <property type="nucleotide sequence ID" value="NZ_CP013118.1"/>
</dbReference>
<evidence type="ECO:0000259" key="11">
    <source>
        <dbReference type="Pfam" id="PF20259"/>
    </source>
</evidence>
<organism evidence="12 13">
    <name type="scientific">Salinivirga cyanobacteriivorans</name>
    <dbReference type="NCBI Taxonomy" id="1307839"/>
    <lineage>
        <taxon>Bacteria</taxon>
        <taxon>Pseudomonadati</taxon>
        <taxon>Bacteroidota</taxon>
        <taxon>Bacteroidia</taxon>
        <taxon>Bacteroidales</taxon>
        <taxon>Salinivirgaceae</taxon>
        <taxon>Salinivirga</taxon>
    </lineage>
</organism>
<sequence length="351" mass="40196">MVNSKHKIVVGFSGGVDSLVTCLLLKKSGYEVYAVTLIFNNSYISPVFQEHVKKAAELLNINHEFFDVRSSFNKVLDYFKRGYLSGKTPNPCVFCNQYVKWPKLFEYEERVGASKVATGHYAQKKALNGNLFFTKGIDSEKDQSFFLWSLKPEQVEQIELPLGKMYKAEVKEIAQKNGFTTFSRQKESTGPCFTGKNYRHTLKAMLKETEMPGKGNFLSEEGEVLGRHDGYLFYTISQRKGMGLSFKEKKFVKKLIPESNHVVLAHAGRLWSREFYLKNWTIHYPPALENCEVEIKIRYRSQKAKGVLRKDEDRLRVELSAPEWAVTPGQTAAVYIDEYLVGGGYIDEVKN</sequence>
<evidence type="ECO:0000256" key="9">
    <source>
        <dbReference type="ARBA" id="ARBA00051542"/>
    </source>
</evidence>
<keyword evidence="7" id="KW-0694">RNA-binding</keyword>
<gene>
    <name evidence="12" type="primary">mnmA_2</name>
    <name evidence="12" type="ORF">L21SP5_03520</name>
</gene>
<dbReference type="CDD" id="cd01998">
    <property type="entry name" value="MnmA_TRMU-like"/>
    <property type="match status" value="1"/>
</dbReference>
<evidence type="ECO:0000256" key="6">
    <source>
        <dbReference type="ARBA" id="ARBA00022840"/>
    </source>
</evidence>
<keyword evidence="2" id="KW-0820">tRNA-binding</keyword>
<dbReference type="GO" id="GO:0002143">
    <property type="term" value="P:tRNA wobble position uridine thiolation"/>
    <property type="evidence" value="ECO:0007669"/>
    <property type="project" value="TreeGrafter"/>
</dbReference>
<evidence type="ECO:0000256" key="8">
    <source>
        <dbReference type="ARBA" id="ARBA00023157"/>
    </source>
</evidence>
<comment type="catalytic activity">
    <reaction evidence="9">
        <text>S-sulfanyl-L-cysteinyl-[protein] + uridine(34) in tRNA + AH2 + ATP = 2-thiouridine(34) in tRNA + L-cysteinyl-[protein] + A + AMP + diphosphate + H(+)</text>
        <dbReference type="Rhea" id="RHEA:47032"/>
        <dbReference type="Rhea" id="RHEA-COMP:10131"/>
        <dbReference type="Rhea" id="RHEA-COMP:11726"/>
        <dbReference type="Rhea" id="RHEA-COMP:11727"/>
        <dbReference type="Rhea" id="RHEA-COMP:11728"/>
        <dbReference type="ChEBI" id="CHEBI:13193"/>
        <dbReference type="ChEBI" id="CHEBI:15378"/>
        <dbReference type="ChEBI" id="CHEBI:17499"/>
        <dbReference type="ChEBI" id="CHEBI:29950"/>
        <dbReference type="ChEBI" id="CHEBI:30616"/>
        <dbReference type="ChEBI" id="CHEBI:33019"/>
        <dbReference type="ChEBI" id="CHEBI:61963"/>
        <dbReference type="ChEBI" id="CHEBI:65315"/>
        <dbReference type="ChEBI" id="CHEBI:87170"/>
        <dbReference type="ChEBI" id="CHEBI:456215"/>
        <dbReference type="EC" id="2.8.1.13"/>
    </reaction>
</comment>
<keyword evidence="8" id="KW-1015">Disulfide bond</keyword>
<evidence type="ECO:0000313" key="12">
    <source>
        <dbReference type="EMBL" id="ALO17128.1"/>
    </source>
</evidence>
<dbReference type="KEGG" id="blq:L21SP5_03520"/>
<keyword evidence="13" id="KW-1185">Reference proteome</keyword>
<accession>A0A0S2I3T7</accession>
<dbReference type="EMBL" id="CP013118">
    <property type="protein sequence ID" value="ALO17128.1"/>
    <property type="molecule type" value="Genomic_DNA"/>
</dbReference>
<reference evidence="12 13" key="1">
    <citation type="submission" date="2015-11" db="EMBL/GenBank/DDBJ databases">
        <title>Description and complete genome sequence of a novel strain predominating in hypersaline microbial mats and representing a new family of the Bacteriodetes phylum.</title>
        <authorList>
            <person name="Spring S."/>
            <person name="Bunk B."/>
            <person name="Sproer C."/>
            <person name="Klenk H.-P."/>
        </authorList>
    </citation>
    <scope>NUCLEOTIDE SEQUENCE [LARGE SCALE GENOMIC DNA]</scope>
    <source>
        <strain evidence="12 13">L21-Spi-D4</strain>
    </source>
</reference>
<dbReference type="InterPro" id="IPR014729">
    <property type="entry name" value="Rossmann-like_a/b/a_fold"/>
</dbReference>
<dbReference type="Pfam" id="PF20258">
    <property type="entry name" value="tRNA_Me_trans_C"/>
    <property type="match status" value="1"/>
</dbReference>
<dbReference type="STRING" id="1307839.L21SP5_03520"/>
<dbReference type="InterPro" id="IPR023382">
    <property type="entry name" value="MnmA-like_central_sf"/>
</dbReference>
<evidence type="ECO:0000256" key="3">
    <source>
        <dbReference type="ARBA" id="ARBA00022679"/>
    </source>
</evidence>
<dbReference type="PANTHER" id="PTHR11933">
    <property type="entry name" value="TRNA 5-METHYLAMINOMETHYL-2-THIOURIDYLATE -METHYLTRANSFERASE"/>
    <property type="match status" value="1"/>
</dbReference>
<dbReference type="AlphaFoldDB" id="A0A0S2I3T7"/>
<evidence type="ECO:0000256" key="4">
    <source>
        <dbReference type="ARBA" id="ARBA00022694"/>
    </source>
</evidence>
<keyword evidence="5" id="KW-0547">Nucleotide-binding</keyword>
<proteinExistence type="predicted"/>
<dbReference type="NCBIfam" id="NF001138">
    <property type="entry name" value="PRK00143.1"/>
    <property type="match status" value="1"/>
</dbReference>
<evidence type="ECO:0000256" key="5">
    <source>
        <dbReference type="ARBA" id="ARBA00022741"/>
    </source>
</evidence>
<protein>
    <recommendedName>
        <fullName evidence="1">tRNA-uridine 2-sulfurtransferase</fullName>
        <ecNumber evidence="1">2.8.1.13</ecNumber>
    </recommendedName>
</protein>
<dbReference type="OrthoDB" id="9800696at2"/>
<evidence type="ECO:0000259" key="10">
    <source>
        <dbReference type="Pfam" id="PF20258"/>
    </source>
</evidence>
<dbReference type="Gene3D" id="2.30.30.280">
    <property type="entry name" value="Adenine nucleotide alpha hydrolases-like domains"/>
    <property type="match status" value="1"/>
</dbReference>
<evidence type="ECO:0000256" key="2">
    <source>
        <dbReference type="ARBA" id="ARBA00022555"/>
    </source>
</evidence>
<dbReference type="SUPFAM" id="SSF52402">
    <property type="entry name" value="Adenine nucleotide alpha hydrolases-like"/>
    <property type="match status" value="1"/>
</dbReference>
<keyword evidence="6" id="KW-0067">ATP-binding</keyword>
<keyword evidence="4" id="KW-0819">tRNA processing</keyword>
<keyword evidence="3 12" id="KW-0808">Transferase</keyword>
<dbReference type="EC" id="2.8.1.13" evidence="1"/>